<keyword evidence="1" id="KW-0812">Transmembrane</keyword>
<dbReference type="EMBL" id="VZCB01000101">
    <property type="protein sequence ID" value="MQN82296.1"/>
    <property type="molecule type" value="Genomic_DNA"/>
</dbReference>
<comment type="caution">
    <text evidence="2">The sequence shown here is derived from an EMBL/GenBank/DDBJ whole genome shotgun (WGS) entry which is preliminary data.</text>
</comment>
<feature type="transmembrane region" description="Helical" evidence="1">
    <location>
        <begin position="143"/>
        <end position="161"/>
    </location>
</feature>
<dbReference type="AlphaFoldDB" id="A0A6G1U4E0"/>
<feature type="transmembrane region" description="Helical" evidence="1">
    <location>
        <begin position="65"/>
        <end position="84"/>
    </location>
</feature>
<name>A0A6G1U4E0_9BACT</name>
<accession>A0A6G1U4E0</accession>
<dbReference type="OrthoDB" id="1111220at2"/>
<dbReference type="Proteomes" id="UP000480425">
    <property type="component" value="Unassembled WGS sequence"/>
</dbReference>
<sequence length="204" mass="23499">MRNRISIYRKLTRLGAWLASGLLVGQCVLVLVSWLQTAAMPETFPRTLLNAEGIRWFFGRFTENLMQPMLVWLLLLCISLGALYRSGLLHFNGREYRQRVAMRVVFFEFLLFVFVMVCLTMVPHAILLNVMGGIWGSSFTKSLLPYICFAVMVMSLTFGVASNRFRSLTEAYEASYFGIRVFAPLYLLYVLSVQLYSSLVYLYF</sequence>
<feature type="transmembrane region" description="Helical" evidence="1">
    <location>
        <begin position="181"/>
        <end position="203"/>
    </location>
</feature>
<reference evidence="2 3" key="1">
    <citation type="submission" date="2019-09" db="EMBL/GenBank/DDBJ databases">
        <title>Distinct polysaccharide growth profiles of human intestinal Prevotella copri isolates.</title>
        <authorList>
            <person name="Fehlner-Peach H."/>
            <person name="Magnabosco C."/>
            <person name="Raghavan V."/>
            <person name="Scher J.U."/>
            <person name="Tett A."/>
            <person name="Cox L.M."/>
            <person name="Gottsegen C."/>
            <person name="Watters A."/>
            <person name="Wiltshire- Gordon J.D."/>
            <person name="Segata N."/>
            <person name="Bonneau R."/>
            <person name="Littman D.R."/>
        </authorList>
    </citation>
    <scope>NUCLEOTIDE SEQUENCE [LARGE SCALE GENOMIC DNA]</scope>
    <source>
        <strain evidence="3">iA622</strain>
    </source>
</reference>
<feature type="transmembrane region" description="Helical" evidence="1">
    <location>
        <begin position="105"/>
        <end position="131"/>
    </location>
</feature>
<proteinExistence type="predicted"/>
<evidence type="ECO:0000256" key="1">
    <source>
        <dbReference type="SAM" id="Phobius"/>
    </source>
</evidence>
<organism evidence="2 3">
    <name type="scientific">Segatella copri</name>
    <dbReference type="NCBI Taxonomy" id="165179"/>
    <lineage>
        <taxon>Bacteria</taxon>
        <taxon>Pseudomonadati</taxon>
        <taxon>Bacteroidota</taxon>
        <taxon>Bacteroidia</taxon>
        <taxon>Bacteroidales</taxon>
        <taxon>Prevotellaceae</taxon>
        <taxon>Segatella</taxon>
    </lineage>
</organism>
<protein>
    <submittedName>
        <fullName evidence="2">ABC transporter substrate-binding protein</fullName>
    </submittedName>
</protein>
<keyword evidence="1" id="KW-1133">Transmembrane helix</keyword>
<evidence type="ECO:0000313" key="2">
    <source>
        <dbReference type="EMBL" id="MQN82296.1"/>
    </source>
</evidence>
<dbReference type="RefSeq" id="WP_153126133.1">
    <property type="nucleotide sequence ID" value="NZ_JAPDUV010000001.1"/>
</dbReference>
<evidence type="ECO:0000313" key="3">
    <source>
        <dbReference type="Proteomes" id="UP000480425"/>
    </source>
</evidence>
<gene>
    <name evidence="2" type="ORF">F7D73_15395</name>
</gene>
<keyword evidence="1" id="KW-0472">Membrane</keyword>